<dbReference type="InterPro" id="IPR007529">
    <property type="entry name" value="Znf_HIT"/>
</dbReference>
<dbReference type="EMBL" id="CAMPGE010023136">
    <property type="protein sequence ID" value="CAI2381108.1"/>
    <property type="molecule type" value="Genomic_DNA"/>
</dbReference>
<accession>A0AAD1XY91</accession>
<dbReference type="Pfam" id="PF04438">
    <property type="entry name" value="zf-HIT"/>
    <property type="match status" value="1"/>
</dbReference>
<evidence type="ECO:0000259" key="2">
    <source>
        <dbReference type="PROSITE" id="PS51083"/>
    </source>
</evidence>
<evidence type="ECO:0000313" key="3">
    <source>
        <dbReference type="EMBL" id="CAI2381108.1"/>
    </source>
</evidence>
<evidence type="ECO:0000256" key="1">
    <source>
        <dbReference type="PROSITE-ProRule" id="PRU00453"/>
    </source>
</evidence>
<feature type="domain" description="HIT-type" evidence="2">
    <location>
        <begin position="6"/>
        <end position="46"/>
    </location>
</feature>
<comment type="caution">
    <text evidence="3">The sequence shown here is derived from an EMBL/GenBank/DDBJ whole genome shotgun (WGS) entry which is preliminary data.</text>
</comment>
<name>A0AAD1XY91_EUPCR</name>
<keyword evidence="1" id="KW-0863">Zinc-finger</keyword>
<dbReference type="Proteomes" id="UP001295684">
    <property type="component" value="Unassembled WGS sequence"/>
</dbReference>
<keyword evidence="1" id="KW-0479">Metal-binding</keyword>
<dbReference type="Gene3D" id="3.30.60.190">
    <property type="match status" value="1"/>
</dbReference>
<proteinExistence type="predicted"/>
<keyword evidence="1" id="KW-0862">Zinc</keyword>
<dbReference type="CDD" id="cd23024">
    <property type="entry name" value="zf-HIT_ZNHIT2-3"/>
    <property type="match status" value="1"/>
</dbReference>
<keyword evidence="4" id="KW-1185">Reference proteome</keyword>
<organism evidence="3 4">
    <name type="scientific">Euplotes crassus</name>
    <dbReference type="NCBI Taxonomy" id="5936"/>
    <lineage>
        <taxon>Eukaryota</taxon>
        <taxon>Sar</taxon>
        <taxon>Alveolata</taxon>
        <taxon>Ciliophora</taxon>
        <taxon>Intramacronucleata</taxon>
        <taxon>Spirotrichea</taxon>
        <taxon>Hypotrichia</taxon>
        <taxon>Euplotida</taxon>
        <taxon>Euplotidae</taxon>
        <taxon>Moneuplotes</taxon>
    </lineage>
</organism>
<dbReference type="SUPFAM" id="SSF144232">
    <property type="entry name" value="HIT/MYND zinc finger-like"/>
    <property type="match status" value="1"/>
</dbReference>
<sequence length="158" mass="18788">MEVEKCQICTENEFKYKCPKCAITYCSLVCYKTHQGNEEHKEISLCQQRIEAKRANQPKKKEYYSNDESEEPLFLDDDDVVLTEAELERIKNPQILKMLKNEKIAEFIKRIDSSHNAKKAIEREMEKRENSYYSRFIDELLKSVGYMSEEGRFQIPEK</sequence>
<evidence type="ECO:0000313" key="4">
    <source>
        <dbReference type="Proteomes" id="UP001295684"/>
    </source>
</evidence>
<protein>
    <recommendedName>
        <fullName evidence="2">HIT-type domain-containing protein</fullName>
    </recommendedName>
</protein>
<dbReference type="PROSITE" id="PS51083">
    <property type="entry name" value="ZF_HIT"/>
    <property type="match status" value="1"/>
</dbReference>
<dbReference type="GO" id="GO:0008270">
    <property type="term" value="F:zinc ion binding"/>
    <property type="evidence" value="ECO:0007669"/>
    <property type="project" value="UniProtKB-UniRule"/>
</dbReference>
<gene>
    <name evidence="3" type="ORF">ECRASSUSDP1_LOCUS22554</name>
</gene>
<reference evidence="3" key="1">
    <citation type="submission" date="2023-07" db="EMBL/GenBank/DDBJ databases">
        <authorList>
            <consortium name="AG Swart"/>
            <person name="Singh M."/>
            <person name="Singh A."/>
            <person name="Seah K."/>
            <person name="Emmerich C."/>
        </authorList>
    </citation>
    <scope>NUCLEOTIDE SEQUENCE</scope>
    <source>
        <strain evidence="3">DP1</strain>
    </source>
</reference>
<dbReference type="AlphaFoldDB" id="A0AAD1XY91"/>